<organism evidence="3">
    <name type="scientific">Phytophthora sojae (strain P6497)</name>
    <name type="common">Soybean stem and root rot agent</name>
    <name type="synonym">Phytophthora megasperma f. sp. glycines</name>
    <dbReference type="NCBI Taxonomy" id="1094619"/>
    <lineage>
        <taxon>Eukaryota</taxon>
        <taxon>Sar</taxon>
        <taxon>Stramenopiles</taxon>
        <taxon>Oomycota</taxon>
        <taxon>Peronosporomycetes</taxon>
        <taxon>Peronosporales</taxon>
        <taxon>Peronosporaceae</taxon>
        <taxon>Phytophthora</taxon>
    </lineage>
</organism>
<dbReference type="AlphaFoldDB" id="G4ZUT9"/>
<evidence type="ECO:0000313" key="2">
    <source>
        <dbReference type="EMBL" id="EGZ13563.1"/>
    </source>
</evidence>
<dbReference type="RefSeq" id="XP_009530992.1">
    <property type="nucleotide sequence ID" value="XM_009532697.1"/>
</dbReference>
<dbReference type="KEGG" id="psoj:PHYSODRAFT_303074"/>
<dbReference type="GeneID" id="20642224"/>
<reference evidence="2 3" key="1">
    <citation type="journal article" date="2006" name="Science">
        <title>Phytophthora genome sequences uncover evolutionary origins and mechanisms of pathogenesis.</title>
        <authorList>
            <person name="Tyler B.M."/>
            <person name="Tripathy S."/>
            <person name="Zhang X."/>
            <person name="Dehal P."/>
            <person name="Jiang R.H."/>
            <person name="Aerts A."/>
            <person name="Arredondo F.D."/>
            <person name="Baxter L."/>
            <person name="Bensasson D."/>
            <person name="Beynon J.L."/>
            <person name="Chapman J."/>
            <person name="Damasceno C.M."/>
            <person name="Dorrance A.E."/>
            <person name="Dou D."/>
            <person name="Dickerman A.W."/>
            <person name="Dubchak I.L."/>
            <person name="Garbelotto M."/>
            <person name="Gijzen M."/>
            <person name="Gordon S.G."/>
            <person name="Govers F."/>
            <person name="Grunwald N.J."/>
            <person name="Huang W."/>
            <person name="Ivors K.L."/>
            <person name="Jones R.W."/>
            <person name="Kamoun S."/>
            <person name="Krampis K."/>
            <person name="Lamour K.H."/>
            <person name="Lee M.K."/>
            <person name="McDonald W.H."/>
            <person name="Medina M."/>
            <person name="Meijer H.J."/>
            <person name="Nordberg E.K."/>
            <person name="Maclean D.J."/>
            <person name="Ospina-Giraldo M.D."/>
            <person name="Morris P.F."/>
            <person name="Phuntumart V."/>
            <person name="Putnam N.H."/>
            <person name="Rash S."/>
            <person name="Rose J.K."/>
            <person name="Sakihama Y."/>
            <person name="Salamov A.A."/>
            <person name="Savidor A."/>
            <person name="Scheuring C.F."/>
            <person name="Smith B.M."/>
            <person name="Sobral B.W."/>
            <person name="Terry A."/>
            <person name="Torto-Alalibo T.A."/>
            <person name="Win J."/>
            <person name="Xu Z."/>
            <person name="Zhang H."/>
            <person name="Grigoriev I.V."/>
            <person name="Rokhsar D.S."/>
            <person name="Boore J.L."/>
        </authorList>
    </citation>
    <scope>NUCLEOTIDE SEQUENCE [LARGE SCALE GENOMIC DNA]</scope>
    <source>
        <strain evidence="2 3">P6497</strain>
    </source>
</reference>
<dbReference type="PROSITE" id="PS00018">
    <property type="entry name" value="EF_HAND_1"/>
    <property type="match status" value="1"/>
</dbReference>
<dbReference type="InParanoid" id="G4ZUT9"/>
<dbReference type="Proteomes" id="UP000002640">
    <property type="component" value="Unassembled WGS sequence"/>
</dbReference>
<dbReference type="GeneID" id="20642225"/>
<dbReference type="KEGG" id="psoj:PHYSODRAFT_303073"/>
<dbReference type="EMBL" id="JH159156">
    <property type="protein sequence ID" value="EGZ13563.1"/>
    <property type="molecule type" value="Genomic_DNA"/>
</dbReference>
<dbReference type="RefSeq" id="XP_009530986.1">
    <property type="nucleotide sequence ID" value="XM_009532691.1"/>
</dbReference>
<evidence type="ECO:0008006" key="4">
    <source>
        <dbReference type="Google" id="ProtNLM"/>
    </source>
</evidence>
<reference evidence="2" key="2">
    <citation type="submission" date="2011-09" db="EMBL/GenBank/DDBJ databases">
        <authorList>
            <consortium name="US DOE Joint Genome Institute (JGI-PGF)"/>
            <person name="Aerts A."/>
            <person name="Grimwood J."/>
            <person name="Schmutz J."/>
            <person name="Lucas S."/>
            <person name="Hammon N."/>
            <person name="Glavina del Rio T."/>
            <person name="Dalin E."/>
            <person name="Tice H."/>
            <person name="Pitluck S."/>
            <person name="Dehal P."/>
            <person name="Chapman J."/>
            <person name="Putman N.H."/>
            <person name="Salamov A.A."/>
            <person name="Terry A."/>
            <person name="Rokhsar D.S."/>
            <person name="Boore J.L."/>
            <person name="Tripathy S."/>
            <person name="Tyler B.M."/>
            <person name="Grigoriev I.V."/>
        </authorList>
    </citation>
    <scope>NUCLEOTIDE SEQUENCE</scope>
    <source>
        <strain evidence="2">P6497</strain>
    </source>
</reference>
<dbReference type="InterPro" id="IPR018247">
    <property type="entry name" value="EF_Hand_1_Ca_BS"/>
</dbReference>
<proteinExistence type="predicted"/>
<evidence type="ECO:0000313" key="3">
    <source>
        <dbReference type="Proteomes" id="UP000002640"/>
    </source>
</evidence>
<name>G4ZUT9_PHYSP</name>
<accession>G4ZUT9</accession>
<evidence type="ECO:0000313" key="1">
    <source>
        <dbReference type="EMBL" id="EGZ13557.1"/>
    </source>
</evidence>
<sequence length="698" mass="77776">MVRPHQGRCELVRGQPEEEAQQEIQSQRFKLREALKLLSVVSLVDNETWRKLLVQTGVLARGFAVSEEFDGSPTRFLLELPYGRRRPTDDDSSRLLGIAVHNSGPELALSGDLVFFCGVEQHGRPSRGYEAALKKIVEIWRRKRELGAVPDEIEVPITTQVCSTHLDRPGGGLVKYAQNVLRAIRHLRDQTWPPRRGRTGLPRVTFVLESLRVDLGAVLIKSDVTALVEAIAHDGVYCSGLSFWSEVDDTLYTPAKRGPARKTVGKFVTSLFSGSLGDDGRRVMTGPRASASTTPHPRSLGSVNILCLPFRAWLFERACSGAVVNQTTNHVSLSSRREDNGEVATWRWRWIRYGFFSKRAQRLSCLKTLTLQDVALTGQDVDAMREVMASNYPEEDLLGLPHLQQARISYSIKPKTRIRLQPMSTSEILEKNAASTVAREIRGVKLLADKAENGAKLADLISFKRRIYLMDGTLATGISTLMLVFKTDPNDDVLCRFLEMIGSSLAYLSIQASNFRTSMLERIAANCPQLREIAISTPASKIRFEVRGSRLRNQITLHPQAPASLGDTSDLVMLFCAPPSSLASSVRRVRVHIGTDGNGTGALSFQEFCVALLHMLERNRTVEYLDVVVSDFELTQYQAALALLFKKFHLQKLPVIREALPLKATLGFISVMTPPSRQDRSTSISKRTRELALFLRAG</sequence>
<dbReference type="EMBL" id="JH159156">
    <property type="protein sequence ID" value="EGZ13557.1"/>
    <property type="molecule type" value="Genomic_DNA"/>
</dbReference>
<gene>
    <name evidence="1" type="ORF">PHYSODRAFT_303073</name>
    <name evidence="2" type="ORF">PHYSODRAFT_303074</name>
</gene>
<keyword evidence="3" id="KW-1185">Reference proteome</keyword>
<protein>
    <recommendedName>
        <fullName evidence="4">EF-hand domain-containing protein</fullName>
    </recommendedName>
</protein>